<evidence type="ECO:0000256" key="7">
    <source>
        <dbReference type="ARBA" id="ARBA00023242"/>
    </source>
</evidence>
<dbReference type="EMBL" id="JANAVB010035817">
    <property type="protein sequence ID" value="KAJ6804695.1"/>
    <property type="molecule type" value="Genomic_DNA"/>
</dbReference>
<keyword evidence="4" id="KW-0805">Transcription regulation</keyword>
<feature type="compositionally biased region" description="Basic residues" evidence="9">
    <location>
        <begin position="165"/>
        <end position="174"/>
    </location>
</feature>
<feature type="compositionally biased region" description="Basic and acidic residues" evidence="9">
    <location>
        <begin position="84"/>
        <end position="96"/>
    </location>
</feature>
<evidence type="ECO:0000259" key="10">
    <source>
        <dbReference type="PROSITE" id="PS50884"/>
    </source>
</evidence>
<comment type="caution">
    <text evidence="11">The sequence shown here is derived from an EMBL/GenBank/DDBJ whole genome shotgun (WGS) entry which is preliminary data.</text>
</comment>
<evidence type="ECO:0000256" key="1">
    <source>
        <dbReference type="ARBA" id="ARBA00022723"/>
    </source>
</evidence>
<sequence length="459" mass="50195">MTDARDPAIKLFGRTIPTADADPGPNQDPITDKVDDEEEICRGIPNTEVKGPKSDVMEDKDQDEPVVSSIVNNTHVDGNQISSQDDKVATDSKPDQDQSEDDTSGQEKVLKKPDKILPCPRCNSLDTKFCYYNNYNVNQPRHFCKNCQRYWTAGGTMRNVPVGAGRRKSKHSGHHQPQPCAPSAPLRPLNENSAVLNFSPEAPQCESISSVLNVGEQKRNAEMVSLAGGENGEEPSCATSATPSNCVKNGISGKAVTKEQDDAHGCYTGLTMMHPLQYFPGPPWPYWSPGWNDVASMASSENGVPNPAAWIPPTMLSAPAFCLPAVPFPFMPAPYWACMPSWTNGAWNVSSLEPNCNRVYSGNDSPTLGKHSRDGKEEEKSERSLWVPKTLRIDDPDEAAKSSIWSTLGIKPEESTKRSDLFKDIQSNDGSRGHTSPPVQILHANPAALSRSQTFQETM</sequence>
<dbReference type="PROSITE" id="PS50884">
    <property type="entry name" value="ZF_DOF_2"/>
    <property type="match status" value="1"/>
</dbReference>
<keyword evidence="2 8" id="KW-0863">Zinc-finger</keyword>
<keyword evidence="5 8" id="KW-0238">DNA-binding</keyword>
<evidence type="ECO:0000256" key="6">
    <source>
        <dbReference type="ARBA" id="ARBA00023163"/>
    </source>
</evidence>
<dbReference type="GO" id="GO:0005634">
    <property type="term" value="C:nucleus"/>
    <property type="evidence" value="ECO:0007669"/>
    <property type="project" value="UniProtKB-SubCell"/>
</dbReference>
<evidence type="ECO:0000256" key="8">
    <source>
        <dbReference type="PROSITE-ProRule" id="PRU00071"/>
    </source>
</evidence>
<keyword evidence="7 8" id="KW-0539">Nucleus</keyword>
<keyword evidence="1" id="KW-0479">Metal-binding</keyword>
<protein>
    <submittedName>
        <fullName evidence="11">Cyclic dof factor 3-like</fullName>
    </submittedName>
</protein>
<organism evidence="11 12">
    <name type="scientific">Iris pallida</name>
    <name type="common">Sweet iris</name>
    <dbReference type="NCBI Taxonomy" id="29817"/>
    <lineage>
        <taxon>Eukaryota</taxon>
        <taxon>Viridiplantae</taxon>
        <taxon>Streptophyta</taxon>
        <taxon>Embryophyta</taxon>
        <taxon>Tracheophyta</taxon>
        <taxon>Spermatophyta</taxon>
        <taxon>Magnoliopsida</taxon>
        <taxon>Liliopsida</taxon>
        <taxon>Asparagales</taxon>
        <taxon>Iridaceae</taxon>
        <taxon>Iridoideae</taxon>
        <taxon>Irideae</taxon>
        <taxon>Iris</taxon>
    </lineage>
</organism>
<comment type="subcellular location">
    <subcellularLocation>
        <location evidence="8">Nucleus</location>
    </subcellularLocation>
</comment>
<evidence type="ECO:0000256" key="2">
    <source>
        <dbReference type="ARBA" id="ARBA00022771"/>
    </source>
</evidence>
<dbReference type="Pfam" id="PF02701">
    <property type="entry name" value="Zn_ribbon_Dof"/>
    <property type="match status" value="1"/>
</dbReference>
<feature type="region of interest" description="Disordered" evidence="9">
    <location>
        <begin position="1"/>
        <end position="112"/>
    </location>
</feature>
<reference evidence="11" key="1">
    <citation type="journal article" date="2023" name="GigaByte">
        <title>Genome assembly of the bearded iris, Iris pallida Lam.</title>
        <authorList>
            <person name="Bruccoleri R.E."/>
            <person name="Oakeley E.J."/>
            <person name="Faust A.M.E."/>
            <person name="Altorfer M."/>
            <person name="Dessus-Babus S."/>
            <person name="Burckhardt D."/>
            <person name="Oertli M."/>
            <person name="Naumann U."/>
            <person name="Petersen F."/>
            <person name="Wong J."/>
        </authorList>
    </citation>
    <scope>NUCLEOTIDE SEQUENCE</scope>
    <source>
        <strain evidence="11">GSM-AAB239-AS_SAM_17_03QT</strain>
    </source>
</reference>
<accession>A0AAX6ELJ0</accession>
<dbReference type="InterPro" id="IPR045174">
    <property type="entry name" value="Dof"/>
</dbReference>
<dbReference type="PANTHER" id="PTHR31089:SF1">
    <property type="entry name" value="CYCLIC DOF FACTOR 3"/>
    <property type="match status" value="1"/>
</dbReference>
<keyword evidence="12" id="KW-1185">Reference proteome</keyword>
<dbReference type="AlphaFoldDB" id="A0AAX6ELJ0"/>
<dbReference type="PANTHER" id="PTHR31089">
    <property type="entry name" value="CYCLIC DOF FACTOR 2"/>
    <property type="match status" value="1"/>
</dbReference>
<name>A0AAX6ELJ0_IRIPA</name>
<feature type="compositionally biased region" description="Polar residues" evidence="9">
    <location>
        <begin position="69"/>
        <end position="83"/>
    </location>
</feature>
<evidence type="ECO:0000256" key="3">
    <source>
        <dbReference type="ARBA" id="ARBA00022833"/>
    </source>
</evidence>
<feature type="region of interest" description="Disordered" evidence="9">
    <location>
        <begin position="415"/>
        <end position="459"/>
    </location>
</feature>
<feature type="compositionally biased region" description="Basic and acidic residues" evidence="9">
    <location>
        <begin position="371"/>
        <end position="383"/>
    </location>
</feature>
<gene>
    <name evidence="11" type="ORF">M6B38_184300</name>
</gene>
<dbReference type="GO" id="GO:0008270">
    <property type="term" value="F:zinc ion binding"/>
    <property type="evidence" value="ECO:0007669"/>
    <property type="project" value="UniProtKB-KW"/>
</dbReference>
<keyword evidence="3" id="KW-0862">Zinc</keyword>
<feature type="domain" description="Dof-type" evidence="10">
    <location>
        <begin position="117"/>
        <end position="171"/>
    </location>
</feature>
<feature type="region of interest" description="Disordered" evidence="9">
    <location>
        <begin position="359"/>
        <end position="383"/>
    </location>
</feature>
<evidence type="ECO:0000256" key="5">
    <source>
        <dbReference type="ARBA" id="ARBA00023125"/>
    </source>
</evidence>
<evidence type="ECO:0000313" key="12">
    <source>
        <dbReference type="Proteomes" id="UP001140949"/>
    </source>
</evidence>
<evidence type="ECO:0000256" key="9">
    <source>
        <dbReference type="SAM" id="MobiDB-lite"/>
    </source>
</evidence>
<dbReference type="InterPro" id="IPR003851">
    <property type="entry name" value="Znf_Dof"/>
</dbReference>
<feature type="compositionally biased region" description="Polar residues" evidence="9">
    <location>
        <begin position="425"/>
        <end position="438"/>
    </location>
</feature>
<dbReference type="GO" id="GO:0003677">
    <property type="term" value="F:DNA binding"/>
    <property type="evidence" value="ECO:0007669"/>
    <property type="project" value="UniProtKB-UniRule"/>
</dbReference>
<feature type="compositionally biased region" description="Basic and acidic residues" evidence="9">
    <location>
        <begin position="50"/>
        <end position="59"/>
    </location>
</feature>
<reference evidence="11" key="2">
    <citation type="submission" date="2023-04" db="EMBL/GenBank/DDBJ databases">
        <authorList>
            <person name="Bruccoleri R.E."/>
            <person name="Oakeley E.J."/>
            <person name="Faust A.-M."/>
            <person name="Dessus-Babus S."/>
            <person name="Altorfer M."/>
            <person name="Burckhardt D."/>
            <person name="Oertli M."/>
            <person name="Naumann U."/>
            <person name="Petersen F."/>
            <person name="Wong J."/>
        </authorList>
    </citation>
    <scope>NUCLEOTIDE SEQUENCE</scope>
    <source>
        <strain evidence="11">GSM-AAB239-AS_SAM_17_03QT</strain>
        <tissue evidence="11">Leaf</tissue>
    </source>
</reference>
<dbReference type="PROSITE" id="PS01361">
    <property type="entry name" value="ZF_DOF_1"/>
    <property type="match status" value="1"/>
</dbReference>
<feature type="region of interest" description="Disordered" evidence="9">
    <location>
        <begin position="161"/>
        <end position="187"/>
    </location>
</feature>
<dbReference type="Proteomes" id="UP001140949">
    <property type="component" value="Unassembled WGS sequence"/>
</dbReference>
<proteinExistence type="predicted"/>
<keyword evidence="6" id="KW-0804">Transcription</keyword>
<evidence type="ECO:0000256" key="4">
    <source>
        <dbReference type="ARBA" id="ARBA00023015"/>
    </source>
</evidence>
<feature type="compositionally biased region" description="Polar residues" evidence="9">
    <location>
        <begin position="450"/>
        <end position="459"/>
    </location>
</feature>
<dbReference type="GO" id="GO:0003700">
    <property type="term" value="F:DNA-binding transcription factor activity"/>
    <property type="evidence" value="ECO:0007669"/>
    <property type="project" value="InterPro"/>
</dbReference>
<evidence type="ECO:0000313" key="11">
    <source>
        <dbReference type="EMBL" id="KAJ6804695.1"/>
    </source>
</evidence>